<evidence type="ECO:0000256" key="1">
    <source>
        <dbReference type="SAM" id="MobiDB-lite"/>
    </source>
</evidence>
<dbReference type="EMBL" id="JASPKY010000331">
    <property type="protein sequence ID" value="KAK9708367.1"/>
    <property type="molecule type" value="Genomic_DNA"/>
</dbReference>
<evidence type="ECO:0000313" key="3">
    <source>
        <dbReference type="Proteomes" id="UP001458880"/>
    </source>
</evidence>
<keyword evidence="3" id="KW-1185">Reference proteome</keyword>
<feature type="region of interest" description="Disordered" evidence="1">
    <location>
        <begin position="142"/>
        <end position="190"/>
    </location>
</feature>
<dbReference type="Proteomes" id="UP001458880">
    <property type="component" value="Unassembled WGS sequence"/>
</dbReference>
<accession>A0AAW1JTW1</accession>
<reference evidence="2 3" key="1">
    <citation type="journal article" date="2024" name="BMC Genomics">
        <title>De novo assembly and annotation of Popillia japonica's genome with initial clues to its potential as an invasive pest.</title>
        <authorList>
            <person name="Cucini C."/>
            <person name="Boschi S."/>
            <person name="Funari R."/>
            <person name="Cardaioli E."/>
            <person name="Iannotti N."/>
            <person name="Marturano G."/>
            <person name="Paoli F."/>
            <person name="Bruttini M."/>
            <person name="Carapelli A."/>
            <person name="Frati F."/>
            <person name="Nardi F."/>
        </authorList>
    </citation>
    <scope>NUCLEOTIDE SEQUENCE [LARGE SCALE GENOMIC DNA]</scope>
    <source>
        <strain evidence="2">DMR45628</strain>
    </source>
</reference>
<gene>
    <name evidence="2" type="ORF">QE152_g27235</name>
</gene>
<evidence type="ECO:0000313" key="2">
    <source>
        <dbReference type="EMBL" id="KAK9708367.1"/>
    </source>
</evidence>
<dbReference type="AlphaFoldDB" id="A0AAW1JTW1"/>
<proteinExistence type="predicted"/>
<comment type="caution">
    <text evidence="2">The sequence shown here is derived from an EMBL/GenBank/DDBJ whole genome shotgun (WGS) entry which is preliminary data.</text>
</comment>
<name>A0AAW1JTW1_POPJA</name>
<organism evidence="2 3">
    <name type="scientific">Popillia japonica</name>
    <name type="common">Japanese beetle</name>
    <dbReference type="NCBI Taxonomy" id="7064"/>
    <lineage>
        <taxon>Eukaryota</taxon>
        <taxon>Metazoa</taxon>
        <taxon>Ecdysozoa</taxon>
        <taxon>Arthropoda</taxon>
        <taxon>Hexapoda</taxon>
        <taxon>Insecta</taxon>
        <taxon>Pterygota</taxon>
        <taxon>Neoptera</taxon>
        <taxon>Endopterygota</taxon>
        <taxon>Coleoptera</taxon>
        <taxon>Polyphaga</taxon>
        <taxon>Scarabaeiformia</taxon>
        <taxon>Scarabaeidae</taxon>
        <taxon>Rutelinae</taxon>
        <taxon>Popillia</taxon>
    </lineage>
</organism>
<sequence>MLVKRLSQEQLIYELKIRSGTTPKTVDSMRKIFSYLCKVGKSESFAWPEYPYKFKEDVKARTDSVQELKDMCKDFSGDVKSSEYRKISSCFGSTHLPTSDDEHKTRSGLLVSLATLAASLKSKAKALPRSSTMDRSVIDLSQAAVSQSSPVPSSDDDSDVESSPRAGVSSMPSTSSRKSIPVMNGLKYSGDNKEVSLNAFLERV</sequence>
<feature type="compositionally biased region" description="Low complexity" evidence="1">
    <location>
        <begin position="142"/>
        <end position="153"/>
    </location>
</feature>
<protein>
    <submittedName>
        <fullName evidence="2">Uncharacterized protein</fullName>
    </submittedName>
</protein>